<keyword evidence="2" id="KW-1185">Reference proteome</keyword>
<sequence length="66" mass="7609">MVTLKFPTIWQGQNQNLRTGVLEYIVFYVGFYQNQLVPIEDNIVTQENIKNLAARFDEAVKSCLSV</sequence>
<evidence type="ECO:0000313" key="2">
    <source>
        <dbReference type="Proteomes" id="UP000199533"/>
    </source>
</evidence>
<proteinExistence type="predicted"/>
<organism evidence="1 2">
    <name type="scientific">Nitrosomonas aestuarii</name>
    <dbReference type="NCBI Taxonomy" id="52441"/>
    <lineage>
        <taxon>Bacteria</taxon>
        <taxon>Pseudomonadati</taxon>
        <taxon>Pseudomonadota</taxon>
        <taxon>Betaproteobacteria</taxon>
        <taxon>Nitrosomonadales</taxon>
        <taxon>Nitrosomonadaceae</taxon>
        <taxon>Nitrosomonas</taxon>
    </lineage>
</organism>
<dbReference type="Proteomes" id="UP000199533">
    <property type="component" value="Unassembled WGS sequence"/>
</dbReference>
<accession>A0A1I3ZLA3</accession>
<dbReference type="EMBL" id="FOSP01000006">
    <property type="protein sequence ID" value="SFK44319.1"/>
    <property type="molecule type" value="Genomic_DNA"/>
</dbReference>
<dbReference type="AlphaFoldDB" id="A0A1I3ZLA3"/>
<name>A0A1I3ZLA3_9PROT</name>
<protein>
    <submittedName>
        <fullName evidence="1">Uncharacterized protein</fullName>
    </submittedName>
</protein>
<evidence type="ECO:0000313" key="1">
    <source>
        <dbReference type="EMBL" id="SFK44319.1"/>
    </source>
</evidence>
<gene>
    <name evidence="1" type="ORF">SAMN05216302_1006131</name>
</gene>
<dbReference type="RefSeq" id="WP_090698002.1">
    <property type="nucleotide sequence ID" value="NZ_FOSP01000006.1"/>
</dbReference>
<reference evidence="2" key="1">
    <citation type="submission" date="2016-10" db="EMBL/GenBank/DDBJ databases">
        <authorList>
            <person name="Varghese N."/>
            <person name="Submissions S."/>
        </authorList>
    </citation>
    <scope>NUCLEOTIDE SEQUENCE [LARGE SCALE GENOMIC DNA]</scope>
    <source>
        <strain evidence="2">Nm69</strain>
    </source>
</reference>